<dbReference type="EMBL" id="JYDO01000029">
    <property type="protein sequence ID" value="KRZ76385.1"/>
    <property type="molecule type" value="Genomic_DNA"/>
</dbReference>
<evidence type="ECO:0000259" key="1">
    <source>
        <dbReference type="Pfam" id="PF03732"/>
    </source>
</evidence>
<name>A0A0V1MX87_9BILA</name>
<comment type="caution">
    <text evidence="2">The sequence shown here is derived from an EMBL/GenBank/DDBJ whole genome shotgun (WGS) entry which is preliminary data.</text>
</comment>
<keyword evidence="3" id="KW-1185">Reference proteome</keyword>
<dbReference type="Proteomes" id="UP000054843">
    <property type="component" value="Unassembled WGS sequence"/>
</dbReference>
<organism evidence="2 3">
    <name type="scientific">Trichinella papuae</name>
    <dbReference type="NCBI Taxonomy" id="268474"/>
    <lineage>
        <taxon>Eukaryota</taxon>
        <taxon>Metazoa</taxon>
        <taxon>Ecdysozoa</taxon>
        <taxon>Nematoda</taxon>
        <taxon>Enoplea</taxon>
        <taxon>Dorylaimia</taxon>
        <taxon>Trichinellida</taxon>
        <taxon>Trichinellidae</taxon>
        <taxon>Trichinella</taxon>
    </lineage>
</organism>
<dbReference type="Pfam" id="PF03732">
    <property type="entry name" value="Retrotrans_gag"/>
    <property type="match status" value="1"/>
</dbReference>
<evidence type="ECO:0000313" key="3">
    <source>
        <dbReference type="Proteomes" id="UP000054843"/>
    </source>
</evidence>
<evidence type="ECO:0000313" key="2">
    <source>
        <dbReference type="EMBL" id="KRZ76385.1"/>
    </source>
</evidence>
<gene>
    <name evidence="2" type="ORF">T10_12569</name>
</gene>
<sequence>MSIYFIKQSETRIDDDVTTNTHLWQLANAHLQFSSSSFYAPVNTGPSPNSDGRAYNLVEEADEPARGSGPLQWGPVREMMPSAYRGDYYRPPPAFRPEMDSVEWLERLEDFLCLSRVPPSDHGMAARYLLSDSVRRELYPAGQTREDSFEEFKKRLLDAYGPEESTGQLIERFHALHQREGQTIEQYAQEVAEVGRRAGVTERDLVARFAGGITSKEAYLAIRLRELATLTEARRLVSKVMRAEEDFQQRRQTRTGNPKPEKIEATQPMEDLIREVRKISLKLEKQGSTMM</sequence>
<reference evidence="2 3" key="1">
    <citation type="submission" date="2015-01" db="EMBL/GenBank/DDBJ databases">
        <title>Evolution of Trichinella species and genotypes.</title>
        <authorList>
            <person name="Korhonen P.K."/>
            <person name="Edoardo P."/>
            <person name="Giuseppe L.R."/>
            <person name="Gasser R.B."/>
        </authorList>
    </citation>
    <scope>NUCLEOTIDE SEQUENCE [LARGE SCALE GENOMIC DNA]</scope>
    <source>
        <strain evidence="2">ISS1980</strain>
    </source>
</reference>
<proteinExistence type="predicted"/>
<dbReference type="STRING" id="268474.A0A0V1MX87"/>
<accession>A0A0V1MX87</accession>
<dbReference type="AlphaFoldDB" id="A0A0V1MX87"/>
<dbReference type="InterPro" id="IPR005162">
    <property type="entry name" value="Retrotrans_gag_dom"/>
</dbReference>
<feature type="domain" description="Retrotransposon gag" evidence="1">
    <location>
        <begin position="143"/>
        <end position="213"/>
    </location>
</feature>
<protein>
    <recommendedName>
        <fullName evidence="1">Retrotransposon gag domain-containing protein</fullName>
    </recommendedName>
</protein>